<dbReference type="SUPFAM" id="SSF53927">
    <property type="entry name" value="Cytidine deaminase-like"/>
    <property type="match status" value="1"/>
</dbReference>
<dbReference type="Gene3D" id="3.40.140.10">
    <property type="entry name" value="Cytidine Deaminase, domain 2"/>
    <property type="match status" value="1"/>
</dbReference>
<proteinExistence type="predicted"/>
<dbReference type="GO" id="GO:0008270">
    <property type="term" value="F:zinc ion binding"/>
    <property type="evidence" value="ECO:0007669"/>
    <property type="project" value="InterPro"/>
</dbReference>
<evidence type="ECO:0000313" key="5">
    <source>
        <dbReference type="Proteomes" id="UP000221837"/>
    </source>
</evidence>
<feature type="domain" description="CMP/dCMP-type deaminase" evidence="3">
    <location>
        <begin position="25"/>
        <end position="127"/>
    </location>
</feature>
<evidence type="ECO:0000256" key="2">
    <source>
        <dbReference type="ARBA" id="ARBA00022833"/>
    </source>
</evidence>
<keyword evidence="2" id="KW-0862">Zinc</keyword>
<organism evidence="4 5">
    <name type="scientific">Serratia phage BF</name>
    <dbReference type="NCBI Taxonomy" id="1962671"/>
    <lineage>
        <taxon>Viruses</taxon>
        <taxon>Duplodnaviria</taxon>
        <taxon>Heunggongvirae</taxon>
        <taxon>Uroviricota</taxon>
        <taxon>Caudoviricetes</taxon>
        <taxon>Eneladusvirus</taxon>
        <taxon>Eneladusvirus BF</taxon>
    </lineage>
</organism>
<dbReference type="Proteomes" id="UP000221837">
    <property type="component" value="Genome"/>
</dbReference>
<evidence type="ECO:0000313" key="4">
    <source>
        <dbReference type="EMBL" id="AQW88656.1"/>
    </source>
</evidence>
<dbReference type="OrthoDB" id="18817at10239"/>
<dbReference type="InterPro" id="IPR016192">
    <property type="entry name" value="APOBEC/CMP_deaminase_Zn-bd"/>
</dbReference>
<evidence type="ECO:0000256" key="1">
    <source>
        <dbReference type="ARBA" id="ARBA00022723"/>
    </source>
</evidence>
<evidence type="ECO:0000259" key="3">
    <source>
        <dbReference type="Pfam" id="PF00383"/>
    </source>
</evidence>
<dbReference type="EMBL" id="KY630187">
    <property type="protein sequence ID" value="AQW88656.1"/>
    <property type="molecule type" value="Genomic_DNA"/>
</dbReference>
<reference evidence="4" key="1">
    <citation type="submission" date="2017-02" db="EMBL/GenBank/DDBJ databases">
        <title>Genome sequence of Serratia marcescens phage BF.</title>
        <authorList>
            <person name="Casey E."/>
            <person name="Fitzgerald B."/>
            <person name="Mahony J."/>
            <person name="Lugli G."/>
            <person name="Ventura M."/>
            <person name="van Sinderen D."/>
        </authorList>
    </citation>
    <scope>NUCLEOTIDE SEQUENCE [LARGE SCALE GENOMIC DNA]</scope>
</reference>
<dbReference type="GO" id="GO:0016787">
    <property type="term" value="F:hydrolase activity"/>
    <property type="evidence" value="ECO:0007669"/>
    <property type="project" value="InterPro"/>
</dbReference>
<accession>A0A1S6UA87</accession>
<dbReference type="PROSITE" id="PS00903">
    <property type="entry name" value="CYT_DCMP_DEAMINASES_1"/>
    <property type="match status" value="1"/>
</dbReference>
<protein>
    <submittedName>
        <fullName evidence="4">dCMP deaminase</fullName>
    </submittedName>
</protein>
<name>A0A1S6UA87_9CAUD</name>
<dbReference type="InterPro" id="IPR016193">
    <property type="entry name" value="Cytidine_deaminase-like"/>
</dbReference>
<gene>
    <name evidence="4" type="ORF">BF_0131</name>
</gene>
<dbReference type="Pfam" id="PF00383">
    <property type="entry name" value="dCMP_cyt_deam_1"/>
    <property type="match status" value="1"/>
</dbReference>
<keyword evidence="5" id="KW-1185">Reference proteome</keyword>
<dbReference type="InterPro" id="IPR002125">
    <property type="entry name" value="CMP_dCMP_dom"/>
</dbReference>
<keyword evidence="1" id="KW-0479">Metal-binding</keyword>
<sequence>MLKYMVLRMKITKLVGILKDMPQKKKSSSTRKRYTIIACALDKKGRVLSMRTNDYNCSHPLQKYFAEQVGKPEAIFLHAEVATLIAARKEVHKLLIARIDVKGNPLPAKPCPICEKAIAAFGVKEIEYT</sequence>